<evidence type="ECO:0000256" key="1">
    <source>
        <dbReference type="SAM" id="SignalP"/>
    </source>
</evidence>
<accession>A0A7S2I6V7</accession>
<sequence length="482" mass="52760">MAVLATLALGGVACAAALPSLDDSTVLLQASVRAEDSEFHTPAYASQLKSILDKKELQDAVLQHTGARVDEDLLEDFHDKLMADPSQTLRMTKETKALLKLDARRAVTATKTLPPEVEQVKDDMHAVLRQMVPDPAQASMLLHDPSIGRNFTLPQEQWDRMSERLARMAKSFQANSAVHDELLARIPMLHRLIDEKRFFEPLQDMVANNTVHSNTTLGFKLNNMLLLDRFPRLSSRGAVALRRLRMEAGAGEGSSNAPNYEPLSKGVDPFIHVSSSHGRKWTPEAKTGCGYSLSMGFNKKFFLSQILTLTPDEVSRRVQLVAGVGVSCTQTSGMDISADFHINLEDGDVSPFVSENAVSLRLTPQSPFSTSTATGFKASYITGTEVGTGVESRYDSPHPVPVLEFAKSTSGASLHTFDFDSADSDTAWGGWRYGDRTTFSASADSPDAAASEAAVMSKRIYAPYDYRNYQDVMVRAVATPKH</sequence>
<proteinExistence type="predicted"/>
<evidence type="ECO:0000313" key="2">
    <source>
        <dbReference type="EMBL" id="CAD9510561.1"/>
    </source>
</evidence>
<organism evidence="2">
    <name type="scientific">Alexandrium andersonii</name>
    <dbReference type="NCBI Taxonomy" id="327968"/>
    <lineage>
        <taxon>Eukaryota</taxon>
        <taxon>Sar</taxon>
        <taxon>Alveolata</taxon>
        <taxon>Dinophyceae</taxon>
        <taxon>Gonyaulacales</taxon>
        <taxon>Pyrocystaceae</taxon>
        <taxon>Alexandrium</taxon>
    </lineage>
</organism>
<reference evidence="2" key="1">
    <citation type="submission" date="2021-01" db="EMBL/GenBank/DDBJ databases">
        <authorList>
            <person name="Corre E."/>
            <person name="Pelletier E."/>
            <person name="Niang G."/>
            <person name="Scheremetjew M."/>
            <person name="Finn R."/>
            <person name="Kale V."/>
            <person name="Holt S."/>
            <person name="Cochrane G."/>
            <person name="Meng A."/>
            <person name="Brown T."/>
            <person name="Cohen L."/>
        </authorList>
    </citation>
    <scope>NUCLEOTIDE SEQUENCE</scope>
    <source>
        <strain evidence="2">CCMP2222</strain>
    </source>
</reference>
<gene>
    <name evidence="2" type="ORF">AAND1436_LOCUS39187</name>
</gene>
<protein>
    <submittedName>
        <fullName evidence="2">Uncharacterized protein</fullName>
    </submittedName>
</protein>
<name>A0A7S2I6V7_9DINO</name>
<keyword evidence="1" id="KW-0732">Signal</keyword>
<feature type="chain" id="PRO_5031057782" evidence="1">
    <location>
        <begin position="18"/>
        <end position="482"/>
    </location>
</feature>
<dbReference type="AlphaFoldDB" id="A0A7S2I6V7"/>
<dbReference type="EMBL" id="HBGQ01081979">
    <property type="protein sequence ID" value="CAD9510561.1"/>
    <property type="molecule type" value="Transcribed_RNA"/>
</dbReference>
<feature type="signal peptide" evidence="1">
    <location>
        <begin position="1"/>
        <end position="17"/>
    </location>
</feature>